<dbReference type="Pfam" id="PF02263">
    <property type="entry name" value="GBP"/>
    <property type="match status" value="1"/>
</dbReference>
<organism evidence="5 6">
    <name type="scientific">Protopolystoma xenopodis</name>
    <dbReference type="NCBI Taxonomy" id="117903"/>
    <lineage>
        <taxon>Eukaryota</taxon>
        <taxon>Metazoa</taxon>
        <taxon>Spiralia</taxon>
        <taxon>Lophotrochozoa</taxon>
        <taxon>Platyhelminthes</taxon>
        <taxon>Monogenea</taxon>
        <taxon>Polyopisthocotylea</taxon>
        <taxon>Polystomatidea</taxon>
        <taxon>Polystomatidae</taxon>
        <taxon>Protopolystoma</taxon>
    </lineage>
</organism>
<dbReference type="Gene3D" id="3.40.50.300">
    <property type="entry name" value="P-loop containing nucleotide triphosphate hydrolases"/>
    <property type="match status" value="1"/>
</dbReference>
<evidence type="ECO:0000256" key="2">
    <source>
        <dbReference type="ARBA" id="ARBA00023134"/>
    </source>
</evidence>
<comment type="similarity">
    <text evidence="3">Belongs to the TRAFAC class dynamin-like GTPase superfamily. GB1/RHD3 GTPase family.</text>
</comment>
<gene>
    <name evidence="5" type="ORF">PXEA_LOCUS20783</name>
</gene>
<reference evidence="5" key="1">
    <citation type="submission" date="2018-11" db="EMBL/GenBank/DDBJ databases">
        <authorList>
            <consortium name="Pathogen Informatics"/>
        </authorList>
    </citation>
    <scope>NUCLEOTIDE SEQUENCE</scope>
</reference>
<evidence type="ECO:0000256" key="1">
    <source>
        <dbReference type="ARBA" id="ARBA00022741"/>
    </source>
</evidence>
<keyword evidence="1" id="KW-0547">Nucleotide-binding</keyword>
<dbReference type="FunFam" id="3.40.50.300:FF:004169">
    <property type="entry name" value="Atlastin 3"/>
    <property type="match status" value="1"/>
</dbReference>
<feature type="domain" description="GB1/RHD3-type G" evidence="4">
    <location>
        <begin position="36"/>
        <end position="228"/>
    </location>
</feature>
<evidence type="ECO:0000313" key="6">
    <source>
        <dbReference type="Proteomes" id="UP000784294"/>
    </source>
</evidence>
<keyword evidence="6" id="KW-1185">Reference proteome</keyword>
<name>A0A3S5C0F8_9PLAT</name>
<dbReference type="OrthoDB" id="7788754at2759"/>
<dbReference type="InterPro" id="IPR015894">
    <property type="entry name" value="Guanylate-bd_N"/>
</dbReference>
<evidence type="ECO:0000256" key="3">
    <source>
        <dbReference type="PROSITE-ProRule" id="PRU01052"/>
    </source>
</evidence>
<comment type="caution">
    <text evidence="5">The sequence shown here is derived from an EMBL/GenBank/DDBJ whole genome shotgun (WGS) entry which is preliminary data.</text>
</comment>
<protein>
    <recommendedName>
        <fullName evidence="4">GB1/RHD3-type G domain-containing protein</fullName>
    </recommendedName>
</protein>
<dbReference type="EMBL" id="CAAALY010086597">
    <property type="protein sequence ID" value="VEL27343.1"/>
    <property type="molecule type" value="Genomic_DNA"/>
</dbReference>
<dbReference type="GO" id="GO:0005525">
    <property type="term" value="F:GTP binding"/>
    <property type="evidence" value="ECO:0007669"/>
    <property type="project" value="UniProtKB-KW"/>
</dbReference>
<accession>A0A3S5C0F8</accession>
<proteinExistence type="inferred from homology"/>
<dbReference type="PANTHER" id="PTHR10751">
    <property type="entry name" value="GUANYLATE BINDING PROTEIN"/>
    <property type="match status" value="1"/>
</dbReference>
<dbReference type="Proteomes" id="UP000784294">
    <property type="component" value="Unassembled WGS sequence"/>
</dbReference>
<dbReference type="InterPro" id="IPR027417">
    <property type="entry name" value="P-loop_NTPase"/>
</dbReference>
<evidence type="ECO:0000259" key="4">
    <source>
        <dbReference type="PROSITE" id="PS51715"/>
    </source>
</evidence>
<dbReference type="AlphaFoldDB" id="A0A3S5C0F8"/>
<evidence type="ECO:0000313" key="5">
    <source>
        <dbReference type="EMBL" id="VEL27343.1"/>
    </source>
</evidence>
<dbReference type="InterPro" id="IPR030386">
    <property type="entry name" value="G_GB1_RHD3_dom"/>
</dbReference>
<dbReference type="GO" id="GO:0003924">
    <property type="term" value="F:GTPase activity"/>
    <property type="evidence" value="ECO:0007669"/>
    <property type="project" value="InterPro"/>
</dbReference>
<dbReference type="SUPFAM" id="SSF52540">
    <property type="entry name" value="P-loop containing nucleoside triphosphate hydrolases"/>
    <property type="match status" value="1"/>
</dbReference>
<sequence>MELTGIPLQVVVENKNSFSLNEEALKSILLRDDVKDMKAVVVSIAGAFRRGKSFMLDFFLRYLSRYNSDDWLGAVNVPLSGFNWRGGAERDTTGILMWSEPFKIKIPSGDTVAVLLMDTQGSFDNSTTVKQCATVFALSTMLSSVQVYNIHGNIQEDNLQYLQLFTEYGRLAQQVLDSSCKPFQHLEFLVRDWSYPYDFMYGLRGGSKLLEKKLEVSCYPLLLILSYF</sequence>
<dbReference type="PROSITE" id="PS51715">
    <property type="entry name" value="G_GB1_RHD3"/>
    <property type="match status" value="1"/>
</dbReference>
<keyword evidence="2" id="KW-0342">GTP-binding</keyword>